<proteinExistence type="inferred from homology"/>
<keyword evidence="4 6" id="KW-0862">Zinc</keyword>
<keyword evidence="5 6" id="KW-0413">Isomerase</keyword>
<name>A0A081C7Q3_VECG1</name>
<dbReference type="eggNOG" id="COG3717">
    <property type="taxonomic scope" value="Bacteria"/>
</dbReference>
<evidence type="ECO:0000256" key="6">
    <source>
        <dbReference type="HAMAP-Rule" id="MF_00687"/>
    </source>
</evidence>
<dbReference type="GO" id="GO:0008697">
    <property type="term" value="F:4-deoxy-L-threo-5-hexosulose-uronate ketol-isomerase activity"/>
    <property type="evidence" value="ECO:0007669"/>
    <property type="project" value="UniProtKB-UniRule"/>
</dbReference>
<evidence type="ECO:0000256" key="5">
    <source>
        <dbReference type="ARBA" id="ARBA00023235"/>
    </source>
</evidence>
<evidence type="ECO:0000256" key="3">
    <source>
        <dbReference type="ARBA" id="ARBA00022723"/>
    </source>
</evidence>
<dbReference type="SUPFAM" id="SSF51182">
    <property type="entry name" value="RmlC-like cupins"/>
    <property type="match status" value="1"/>
</dbReference>
<dbReference type="InterPro" id="IPR014710">
    <property type="entry name" value="RmlC-like_jellyroll"/>
</dbReference>
<comment type="cofactor">
    <cofactor evidence="6">
        <name>Zn(2+)</name>
        <dbReference type="ChEBI" id="CHEBI:29105"/>
    </cofactor>
    <text evidence="6">Binds 1 zinc ion per subunit.</text>
</comment>
<dbReference type="InterPro" id="IPR011051">
    <property type="entry name" value="RmlC_Cupin_sf"/>
</dbReference>
<comment type="function">
    <text evidence="6">Catalyzes the isomerization of 5-dehydro-4-deoxy-D-glucuronate to 3-deoxy-D-glycero-2,5-hexodiulosonate.</text>
</comment>
<comment type="pathway">
    <text evidence="6">Glycan metabolism; pectin degradation; 2-dehydro-3-deoxy-D-gluconate from pectin: step 4/5.</text>
</comment>
<dbReference type="InterPro" id="IPR027449">
    <property type="entry name" value="KduI_N"/>
</dbReference>
<dbReference type="Pfam" id="PF04962">
    <property type="entry name" value="KduI"/>
    <property type="match status" value="1"/>
</dbReference>
<dbReference type="HAMAP" id="MF_00687">
    <property type="entry name" value="KduI"/>
    <property type="match status" value="1"/>
</dbReference>
<dbReference type="GO" id="GO:0042840">
    <property type="term" value="P:D-glucuronate catabolic process"/>
    <property type="evidence" value="ECO:0007669"/>
    <property type="project" value="TreeGrafter"/>
</dbReference>
<evidence type="ECO:0000256" key="4">
    <source>
        <dbReference type="ARBA" id="ARBA00022833"/>
    </source>
</evidence>
<feature type="binding site" evidence="6">
    <location>
        <position position="194"/>
    </location>
    <ligand>
        <name>Zn(2+)</name>
        <dbReference type="ChEBI" id="CHEBI:29105"/>
    </ligand>
</feature>
<dbReference type="Gene3D" id="2.60.120.520">
    <property type="entry name" value="pectin degrading enzyme 5-keto 4- deoxyuronate isomerase, domain 1"/>
    <property type="match status" value="1"/>
</dbReference>
<dbReference type="GO" id="GO:0019698">
    <property type="term" value="P:D-galacturonate catabolic process"/>
    <property type="evidence" value="ECO:0007669"/>
    <property type="project" value="TreeGrafter"/>
</dbReference>
<protein>
    <recommendedName>
        <fullName evidence="6">4-deoxy-L-threo-5-hexosulose-uronate ketol-isomerase</fullName>
        <ecNumber evidence="6">5.3.1.17</ecNumber>
    </recommendedName>
    <alternativeName>
        <fullName evidence="6">5-keto-4-deoxyuronate isomerase</fullName>
    </alternativeName>
    <alternativeName>
        <fullName evidence="6">DKI isomerase</fullName>
    </alternativeName>
</protein>
<dbReference type="EMBL" id="DF820474">
    <property type="protein sequence ID" value="GAK60608.1"/>
    <property type="molecule type" value="Genomic_DNA"/>
</dbReference>
<dbReference type="HOGENOM" id="CLU_062609_0_0_0"/>
<dbReference type="GO" id="GO:0045490">
    <property type="term" value="P:pectin catabolic process"/>
    <property type="evidence" value="ECO:0007669"/>
    <property type="project" value="UniProtKB-UniRule"/>
</dbReference>
<dbReference type="UniPathway" id="UPA00545">
    <property type="reaction ID" value="UER00826"/>
</dbReference>
<evidence type="ECO:0000256" key="2">
    <source>
        <dbReference type="ARBA" id="ARBA00008086"/>
    </source>
</evidence>
<dbReference type="Proteomes" id="UP000030661">
    <property type="component" value="Unassembled WGS sequence"/>
</dbReference>
<sequence>MEIRYPAHPEAFKTYTTDRLRQEYLIEKLFEPGQINLVYSHVDRIIVGGVCPTDAALTLEAGKELGAEYFLERREMGAINIGGAGTITLDGETFSLGPRDGIYIGKGIKEVAFASVDKAAPAKFYCNSAPAHAAYPTKKVGLADARQVHLGSLEESNKRIIYQYVHPDVLQSCQLVMGMTILEPCNVWNTMPCHTHERRMEVYLYFDLPEKAVVFHFTGEPTETRHIIVRNEQAVISPSYSIHSGVGTTNYTFIWGMVGENQTFTDMDHVPMSELR</sequence>
<dbReference type="InterPro" id="IPR007045">
    <property type="entry name" value="KduI"/>
</dbReference>
<dbReference type="PANTHER" id="PTHR38461">
    <property type="entry name" value="4-DEOXY-L-THREO-5-HEXOSULOSE-URONATE KETOL-ISOMERASE"/>
    <property type="match status" value="1"/>
</dbReference>
<feature type="binding site" evidence="6">
    <location>
        <position position="201"/>
    </location>
    <ligand>
        <name>Zn(2+)</name>
        <dbReference type="ChEBI" id="CHEBI:29105"/>
    </ligand>
</feature>
<evidence type="ECO:0000313" key="8">
    <source>
        <dbReference type="Proteomes" id="UP000030661"/>
    </source>
</evidence>
<dbReference type="InterPro" id="IPR021120">
    <property type="entry name" value="KduI/IolB_isomerase"/>
</dbReference>
<comment type="catalytic activity">
    <reaction evidence="1 6">
        <text>5-dehydro-4-deoxy-D-glucuronate = 3-deoxy-D-glycero-2,5-hexodiulosonate</text>
        <dbReference type="Rhea" id="RHEA:23896"/>
        <dbReference type="ChEBI" id="CHEBI:17117"/>
        <dbReference type="ChEBI" id="CHEBI:29071"/>
        <dbReference type="EC" id="5.3.1.17"/>
    </reaction>
</comment>
<dbReference type="CDD" id="cd20491">
    <property type="entry name" value="cupin_KduI_C"/>
    <property type="match status" value="1"/>
</dbReference>
<dbReference type="STRING" id="1499967.U27_00505"/>
<evidence type="ECO:0000256" key="1">
    <source>
        <dbReference type="ARBA" id="ARBA00000552"/>
    </source>
</evidence>
<dbReference type="GO" id="GO:0008270">
    <property type="term" value="F:zinc ion binding"/>
    <property type="evidence" value="ECO:0007669"/>
    <property type="project" value="UniProtKB-UniRule"/>
</dbReference>
<dbReference type="NCBIfam" id="NF002091">
    <property type="entry name" value="PRK00924.1"/>
    <property type="match status" value="1"/>
</dbReference>
<dbReference type="PANTHER" id="PTHR38461:SF1">
    <property type="entry name" value="4-DEOXY-L-THREO-5-HEXOSULOSE-URONATE KETOL-ISOMERASE"/>
    <property type="match status" value="1"/>
</dbReference>
<feature type="binding site" evidence="6">
    <location>
        <position position="196"/>
    </location>
    <ligand>
        <name>Zn(2+)</name>
        <dbReference type="ChEBI" id="CHEBI:29105"/>
    </ligand>
</feature>
<dbReference type="EC" id="5.3.1.17" evidence="6"/>
<dbReference type="AlphaFoldDB" id="A0A081C7Q3"/>
<accession>A0A081C7Q3</accession>
<comment type="similarity">
    <text evidence="2 6">Belongs to the KduI family.</text>
</comment>
<evidence type="ECO:0000313" key="7">
    <source>
        <dbReference type="EMBL" id="GAK60608.1"/>
    </source>
</evidence>
<dbReference type="Gene3D" id="2.60.120.10">
    <property type="entry name" value="Jelly Rolls"/>
    <property type="match status" value="1"/>
</dbReference>
<keyword evidence="3 6" id="KW-0479">Metal-binding</keyword>
<gene>
    <name evidence="6" type="primary">kduI</name>
    <name evidence="7" type="ORF">U27_00505</name>
</gene>
<organism evidence="7">
    <name type="scientific">Vecturithrix granuli</name>
    <dbReference type="NCBI Taxonomy" id="1499967"/>
    <lineage>
        <taxon>Bacteria</taxon>
        <taxon>Candidatus Moduliflexota</taxon>
        <taxon>Candidatus Vecturitrichia</taxon>
        <taxon>Candidatus Vecturitrichales</taxon>
        <taxon>Candidatus Vecturitrichaceae</taxon>
        <taxon>Candidatus Vecturithrix</taxon>
    </lineage>
</organism>
<reference evidence="7" key="1">
    <citation type="journal article" date="2015" name="PeerJ">
        <title>First genomic representation of candidate bacterial phylum KSB3 points to enhanced environmental sensing as a trigger of wastewater bulking.</title>
        <authorList>
            <person name="Sekiguchi Y."/>
            <person name="Ohashi A."/>
            <person name="Parks D.H."/>
            <person name="Yamauchi T."/>
            <person name="Tyson G.W."/>
            <person name="Hugenholtz P."/>
        </authorList>
    </citation>
    <scope>NUCLEOTIDE SEQUENCE [LARGE SCALE GENOMIC DNA]</scope>
</reference>
<keyword evidence="8" id="KW-1185">Reference proteome</keyword>
<dbReference type="CDD" id="cd20294">
    <property type="entry name" value="cupin_KduI_N"/>
    <property type="match status" value="1"/>
</dbReference>
<feature type="binding site" evidence="6">
    <location>
        <position position="243"/>
    </location>
    <ligand>
        <name>Zn(2+)</name>
        <dbReference type="ChEBI" id="CHEBI:29105"/>
    </ligand>
</feature>
<dbReference type="PIRSF" id="PIRSF006625">
    <property type="entry name" value="KduI"/>
    <property type="match status" value="1"/>
</dbReference>